<dbReference type="PANTHER" id="PTHR12300">
    <property type="entry name" value="HVA22-LIKE PROTEINS"/>
    <property type="match status" value="1"/>
</dbReference>
<evidence type="ECO:0000256" key="1">
    <source>
        <dbReference type="RuleBase" id="RU362006"/>
    </source>
</evidence>
<dbReference type="EMBL" id="JAVFHQ010000010">
    <property type="protein sequence ID" value="KAK4547776.1"/>
    <property type="molecule type" value="Genomic_DNA"/>
</dbReference>
<sequence>MFGFIADILTSVTSILFPVFASYKALRTGDPASLTPWLMYWTTLSLFLLVESQLHFILSWLPFYSWIRFGIHLYLVLPGKQGSVFLYKEYIEPFLEEHERQIDQMISEGHAKAKAAGMDVVKRGVEYIRVQVLGQAPKQPSPVPSRNVSYSTYLLDRFAMPSARQGLATAGTSDLFSLLGKAIQSSTYPDATSRDEQARDLASSGTLIPPSLSADERETFVNTQRDRLRTLLQAFDTEAFSAGGAATSSAQPRSSTPQHPSSRKSFLAPQEPGYMHQSRSESEFEDIGYETMPDPEQYRVYDAGAEQPRPTSSGKPPAKGSPGWSNWIWGSYGEKDSAVDPRKDL</sequence>
<dbReference type="InterPro" id="IPR004345">
    <property type="entry name" value="TB2_DP1_HVA22"/>
</dbReference>
<feature type="compositionally biased region" description="Polar residues" evidence="2">
    <location>
        <begin position="251"/>
        <end position="264"/>
    </location>
</feature>
<gene>
    <name evidence="3" type="ORF">LTR36_000734</name>
</gene>
<evidence type="ECO:0000313" key="4">
    <source>
        <dbReference type="Proteomes" id="UP001324427"/>
    </source>
</evidence>
<dbReference type="AlphaFoldDB" id="A0AAV9JQQ7"/>
<feature type="compositionally biased region" description="Basic and acidic residues" evidence="2">
    <location>
        <begin position="333"/>
        <end position="345"/>
    </location>
</feature>
<comment type="subcellular location">
    <subcellularLocation>
        <location evidence="1">Membrane</location>
        <topology evidence="1">Multi-pass membrane protein</topology>
    </subcellularLocation>
</comment>
<dbReference type="Pfam" id="PF03134">
    <property type="entry name" value="TB2_DP1_HVA22"/>
    <property type="match status" value="1"/>
</dbReference>
<reference evidence="3 4" key="1">
    <citation type="submission" date="2021-11" db="EMBL/GenBank/DDBJ databases">
        <title>Black yeast isolated from Biological Soil Crust.</title>
        <authorList>
            <person name="Kurbessoian T."/>
        </authorList>
    </citation>
    <scope>NUCLEOTIDE SEQUENCE [LARGE SCALE GENOMIC DNA]</scope>
    <source>
        <strain evidence="3 4">CCFEE 5522</strain>
    </source>
</reference>
<keyword evidence="4" id="KW-1185">Reference proteome</keyword>
<evidence type="ECO:0000313" key="3">
    <source>
        <dbReference type="EMBL" id="KAK4547776.1"/>
    </source>
</evidence>
<dbReference type="Proteomes" id="UP001324427">
    <property type="component" value="Unassembled WGS sequence"/>
</dbReference>
<dbReference type="GO" id="GO:0016020">
    <property type="term" value="C:membrane"/>
    <property type="evidence" value="ECO:0007669"/>
    <property type="project" value="UniProtKB-SubCell"/>
</dbReference>
<proteinExistence type="inferred from homology"/>
<feature type="region of interest" description="Disordered" evidence="2">
    <location>
        <begin position="242"/>
        <end position="345"/>
    </location>
</feature>
<comment type="similarity">
    <text evidence="1">Belongs to the DP1 family.</text>
</comment>
<comment type="caution">
    <text evidence="3">The sequence shown here is derived from an EMBL/GenBank/DDBJ whole genome shotgun (WGS) entry which is preliminary data.</text>
</comment>
<feature type="region of interest" description="Disordered" evidence="2">
    <location>
        <begin position="186"/>
        <end position="214"/>
    </location>
</feature>
<protein>
    <recommendedName>
        <fullName evidence="1">Protein YOP1</fullName>
    </recommendedName>
</protein>
<accession>A0AAV9JQQ7</accession>
<evidence type="ECO:0000256" key="2">
    <source>
        <dbReference type="SAM" id="MobiDB-lite"/>
    </source>
</evidence>
<dbReference type="PANTHER" id="PTHR12300:SF177">
    <property type="entry name" value="PROTEIN YOP1"/>
    <property type="match status" value="1"/>
</dbReference>
<name>A0AAV9JQQ7_9PEZI</name>
<organism evidence="3 4">
    <name type="scientific">Oleoguttula mirabilis</name>
    <dbReference type="NCBI Taxonomy" id="1507867"/>
    <lineage>
        <taxon>Eukaryota</taxon>
        <taxon>Fungi</taxon>
        <taxon>Dikarya</taxon>
        <taxon>Ascomycota</taxon>
        <taxon>Pezizomycotina</taxon>
        <taxon>Dothideomycetes</taxon>
        <taxon>Dothideomycetidae</taxon>
        <taxon>Mycosphaerellales</taxon>
        <taxon>Teratosphaeriaceae</taxon>
        <taxon>Oleoguttula</taxon>
    </lineage>
</organism>